<name>A0A4C1WUY3_EUMVA</name>
<dbReference type="Proteomes" id="UP000299102">
    <property type="component" value="Unassembled WGS sequence"/>
</dbReference>
<accession>A0A4C1WUY3</accession>
<comment type="caution">
    <text evidence="1">The sequence shown here is derived from an EMBL/GenBank/DDBJ whole genome shotgun (WGS) entry which is preliminary data.</text>
</comment>
<keyword evidence="2" id="KW-1185">Reference proteome</keyword>
<organism evidence="1 2">
    <name type="scientific">Eumeta variegata</name>
    <name type="common">Bagworm moth</name>
    <name type="synonym">Eumeta japonica</name>
    <dbReference type="NCBI Taxonomy" id="151549"/>
    <lineage>
        <taxon>Eukaryota</taxon>
        <taxon>Metazoa</taxon>
        <taxon>Ecdysozoa</taxon>
        <taxon>Arthropoda</taxon>
        <taxon>Hexapoda</taxon>
        <taxon>Insecta</taxon>
        <taxon>Pterygota</taxon>
        <taxon>Neoptera</taxon>
        <taxon>Endopterygota</taxon>
        <taxon>Lepidoptera</taxon>
        <taxon>Glossata</taxon>
        <taxon>Ditrysia</taxon>
        <taxon>Tineoidea</taxon>
        <taxon>Psychidae</taxon>
        <taxon>Oiketicinae</taxon>
        <taxon>Eumeta</taxon>
    </lineage>
</organism>
<reference evidence="1 2" key="1">
    <citation type="journal article" date="2019" name="Commun. Biol.">
        <title>The bagworm genome reveals a unique fibroin gene that provides high tensile strength.</title>
        <authorList>
            <person name="Kono N."/>
            <person name="Nakamura H."/>
            <person name="Ohtoshi R."/>
            <person name="Tomita M."/>
            <person name="Numata K."/>
            <person name="Arakawa K."/>
        </authorList>
    </citation>
    <scope>NUCLEOTIDE SEQUENCE [LARGE SCALE GENOMIC DNA]</scope>
</reference>
<dbReference type="EMBL" id="BGZK01000635">
    <property type="protein sequence ID" value="GBP53854.1"/>
    <property type="molecule type" value="Genomic_DNA"/>
</dbReference>
<gene>
    <name evidence="1" type="ORF">EVAR_96761_1</name>
</gene>
<sequence>MKASEQTNDGARTPCAGATAAVQVDDAIASTATLDWIDFVMCVSGFIAAPRRIDCLAALPAQAHHAGYYL</sequence>
<evidence type="ECO:0000313" key="2">
    <source>
        <dbReference type="Proteomes" id="UP000299102"/>
    </source>
</evidence>
<protein>
    <submittedName>
        <fullName evidence="1">Uncharacterized protein</fullName>
    </submittedName>
</protein>
<evidence type="ECO:0000313" key="1">
    <source>
        <dbReference type="EMBL" id="GBP53854.1"/>
    </source>
</evidence>
<dbReference type="AlphaFoldDB" id="A0A4C1WUY3"/>
<proteinExistence type="predicted"/>